<dbReference type="InterPro" id="IPR051609">
    <property type="entry name" value="NmrA/Isoflavone_reductase-like"/>
</dbReference>
<keyword evidence="1" id="KW-0521">NADP</keyword>
<gene>
    <name evidence="4" type="ORF">H2200_001184</name>
</gene>
<keyword evidence="5" id="KW-1185">Reference proteome</keyword>
<dbReference type="EMBL" id="JAPDRK010000002">
    <property type="protein sequence ID" value="KAJ9615110.1"/>
    <property type="molecule type" value="Genomic_DNA"/>
</dbReference>
<dbReference type="CDD" id="cd05259">
    <property type="entry name" value="PCBER_SDR_a"/>
    <property type="match status" value="1"/>
</dbReference>
<evidence type="ECO:0000256" key="2">
    <source>
        <dbReference type="ARBA" id="ARBA00023002"/>
    </source>
</evidence>
<protein>
    <recommendedName>
        <fullName evidence="3">NmrA-like domain-containing protein</fullName>
    </recommendedName>
</protein>
<organism evidence="4 5">
    <name type="scientific">Cladophialophora chaetospira</name>
    <dbReference type="NCBI Taxonomy" id="386627"/>
    <lineage>
        <taxon>Eukaryota</taxon>
        <taxon>Fungi</taxon>
        <taxon>Dikarya</taxon>
        <taxon>Ascomycota</taxon>
        <taxon>Pezizomycotina</taxon>
        <taxon>Eurotiomycetes</taxon>
        <taxon>Chaetothyriomycetidae</taxon>
        <taxon>Chaetothyriales</taxon>
        <taxon>Herpotrichiellaceae</taxon>
        <taxon>Cladophialophora</taxon>
    </lineage>
</organism>
<dbReference type="InterPro" id="IPR008030">
    <property type="entry name" value="NmrA-like"/>
</dbReference>
<accession>A0AA38XL69</accession>
<comment type="caution">
    <text evidence="4">The sequence shown here is derived from an EMBL/GenBank/DDBJ whole genome shotgun (WGS) entry which is preliminary data.</text>
</comment>
<dbReference type="Pfam" id="PF05368">
    <property type="entry name" value="NmrA"/>
    <property type="match status" value="1"/>
</dbReference>
<dbReference type="AlphaFoldDB" id="A0AA38XL69"/>
<dbReference type="GO" id="GO:0016491">
    <property type="term" value="F:oxidoreductase activity"/>
    <property type="evidence" value="ECO:0007669"/>
    <property type="project" value="UniProtKB-KW"/>
</dbReference>
<dbReference type="Gene3D" id="3.90.25.10">
    <property type="entry name" value="UDP-galactose 4-epimerase, domain 1"/>
    <property type="match status" value="1"/>
</dbReference>
<dbReference type="Proteomes" id="UP001172673">
    <property type="component" value="Unassembled WGS sequence"/>
</dbReference>
<feature type="domain" description="NmrA-like" evidence="3">
    <location>
        <begin position="18"/>
        <end position="160"/>
    </location>
</feature>
<evidence type="ECO:0000256" key="1">
    <source>
        <dbReference type="ARBA" id="ARBA00022857"/>
    </source>
</evidence>
<reference evidence="4" key="1">
    <citation type="submission" date="2022-10" db="EMBL/GenBank/DDBJ databases">
        <title>Culturing micro-colonial fungi from biological soil crusts in the Mojave desert and describing Neophaeococcomyces mojavensis, and introducing the new genera and species Taxawa tesnikishii.</title>
        <authorList>
            <person name="Kurbessoian T."/>
            <person name="Stajich J.E."/>
        </authorList>
    </citation>
    <scope>NUCLEOTIDE SEQUENCE</scope>
    <source>
        <strain evidence="4">TK_41</strain>
    </source>
</reference>
<name>A0AA38XL69_9EURO</name>
<dbReference type="InterPro" id="IPR036291">
    <property type="entry name" value="NAD(P)-bd_dom_sf"/>
</dbReference>
<dbReference type="PANTHER" id="PTHR47706">
    <property type="entry name" value="NMRA-LIKE FAMILY PROTEIN"/>
    <property type="match status" value="1"/>
</dbReference>
<dbReference type="PANTHER" id="PTHR47706:SF7">
    <property type="entry name" value="CIPA-LIKE, PUTATIVE (AFU_ORTHOLOGUE AFUA_1G01630)-RELATED"/>
    <property type="match status" value="1"/>
</dbReference>
<dbReference type="InterPro" id="IPR045312">
    <property type="entry name" value="PCBER-like"/>
</dbReference>
<evidence type="ECO:0000313" key="5">
    <source>
        <dbReference type="Proteomes" id="UP001172673"/>
    </source>
</evidence>
<sequence>MAPQYAKDQPQGYQNHVKNIAIVGAGGQVGEYMAKALLKTGKHTVTAITREGSSSVMPEGMAVKKVNYDDKSSLVGALKGQDVLIITMSVTAPPDTQFKLVDAAAEAGVPFILPNEYSSDPTNESLQKDILLGDGRVKVRQHIEEKGVSSWIGFACSFWYEYSLAAAPGTYGFDFANKTAAFYDKGTTKINTSTWEQCGRAAAALLSLKVLPEDADDKSTTLSSFKNGHFYISSFLVSQRDMFESILRVTGDSEKDWTITYEDVKERYKAGVEQMKGGDQMGFMKLLYARVFFPGDGDYESKHGLDNEKLGLPKEDFDEATKRAVDLAAKGGPFAQRRG</sequence>
<evidence type="ECO:0000259" key="3">
    <source>
        <dbReference type="Pfam" id="PF05368"/>
    </source>
</evidence>
<keyword evidence="2" id="KW-0560">Oxidoreductase</keyword>
<dbReference type="Gene3D" id="3.40.50.720">
    <property type="entry name" value="NAD(P)-binding Rossmann-like Domain"/>
    <property type="match status" value="1"/>
</dbReference>
<proteinExistence type="predicted"/>
<evidence type="ECO:0000313" key="4">
    <source>
        <dbReference type="EMBL" id="KAJ9615110.1"/>
    </source>
</evidence>
<dbReference type="SUPFAM" id="SSF51735">
    <property type="entry name" value="NAD(P)-binding Rossmann-fold domains"/>
    <property type="match status" value="1"/>
</dbReference>